<protein>
    <submittedName>
        <fullName evidence="2">Uncharacterized protein</fullName>
    </submittedName>
</protein>
<keyword evidence="1" id="KW-0812">Transmembrane</keyword>
<evidence type="ECO:0000313" key="3">
    <source>
        <dbReference type="Proteomes" id="UP000176800"/>
    </source>
</evidence>
<organism evidence="2 3">
    <name type="scientific">Candidatus Zambryskibacteria bacterium RIFCSPLOWO2_01_FULL_45_21</name>
    <dbReference type="NCBI Taxonomy" id="1802761"/>
    <lineage>
        <taxon>Bacteria</taxon>
        <taxon>Candidatus Zambryskiibacteriota</taxon>
    </lineage>
</organism>
<sequence length="88" mass="10028">MNNKKTYIRIVVDLFLFLSIFLFPWWFASALAIVALAYFSSFYEILFFGFFVGVFSGYGPNAPIYCSIAAILALCLATVMKQRLIFSK</sequence>
<feature type="transmembrane region" description="Helical" evidence="1">
    <location>
        <begin position="6"/>
        <end position="28"/>
    </location>
</feature>
<comment type="caution">
    <text evidence="2">The sequence shown here is derived from an EMBL/GenBank/DDBJ whole genome shotgun (WGS) entry which is preliminary data.</text>
</comment>
<keyword evidence="1" id="KW-0472">Membrane</keyword>
<feature type="transmembrane region" description="Helical" evidence="1">
    <location>
        <begin position="62"/>
        <end position="80"/>
    </location>
</feature>
<accession>A0A1G2U3A0</accession>
<keyword evidence="1" id="KW-1133">Transmembrane helix</keyword>
<dbReference type="Proteomes" id="UP000176800">
    <property type="component" value="Unassembled WGS sequence"/>
</dbReference>
<evidence type="ECO:0000313" key="2">
    <source>
        <dbReference type="EMBL" id="OHB03939.1"/>
    </source>
</evidence>
<evidence type="ECO:0000256" key="1">
    <source>
        <dbReference type="SAM" id="Phobius"/>
    </source>
</evidence>
<proteinExistence type="predicted"/>
<feature type="transmembrane region" description="Helical" evidence="1">
    <location>
        <begin position="35"/>
        <end position="56"/>
    </location>
</feature>
<name>A0A1G2U3A0_9BACT</name>
<dbReference type="EMBL" id="MHWE01000012">
    <property type="protein sequence ID" value="OHB03939.1"/>
    <property type="molecule type" value="Genomic_DNA"/>
</dbReference>
<gene>
    <name evidence="2" type="ORF">A3B14_01235</name>
</gene>
<dbReference type="AlphaFoldDB" id="A0A1G2U3A0"/>
<reference evidence="2 3" key="1">
    <citation type="journal article" date="2016" name="Nat. Commun.">
        <title>Thousands of microbial genomes shed light on interconnected biogeochemical processes in an aquifer system.</title>
        <authorList>
            <person name="Anantharaman K."/>
            <person name="Brown C.T."/>
            <person name="Hug L.A."/>
            <person name="Sharon I."/>
            <person name="Castelle C.J."/>
            <person name="Probst A.J."/>
            <person name="Thomas B.C."/>
            <person name="Singh A."/>
            <person name="Wilkins M.J."/>
            <person name="Karaoz U."/>
            <person name="Brodie E.L."/>
            <person name="Williams K.H."/>
            <person name="Hubbard S.S."/>
            <person name="Banfield J.F."/>
        </authorList>
    </citation>
    <scope>NUCLEOTIDE SEQUENCE [LARGE SCALE GENOMIC DNA]</scope>
</reference>